<evidence type="ECO:0000313" key="3">
    <source>
        <dbReference type="EMBL" id="EHH10694.1"/>
    </source>
</evidence>
<keyword evidence="4" id="KW-1185">Reference proteome</keyword>
<feature type="compositionally biased region" description="Polar residues" evidence="1">
    <location>
        <begin position="78"/>
        <end position="87"/>
    </location>
</feature>
<dbReference type="KEGG" id="mamo:A6B35_15880"/>
<feature type="domain" description="Putative Flp pilus-assembly TadG-like N-terminal" evidence="2">
    <location>
        <begin position="14"/>
        <end position="59"/>
    </location>
</feature>
<dbReference type="PATRIC" id="fig|1082933.3.peg.3406"/>
<dbReference type="RefSeq" id="WP_006203046.1">
    <property type="nucleotide sequence ID" value="NZ_AGSN01000124.1"/>
</dbReference>
<gene>
    <name evidence="3" type="ORF">MEA186_17488</name>
</gene>
<dbReference type="AlphaFoldDB" id="G6YC20"/>
<sequence>MMTIFRRFSRSRDGNVLITSALVLPLLIGMAALVTEYGGALVERANNQRIADLSAYAGALAYNATSSTDQMTRRPSRWLSSMASPRPTSRLPW</sequence>
<organism evidence="3 4">
    <name type="scientific">Mesorhizobium amorphae CCNWGS0123</name>
    <dbReference type="NCBI Taxonomy" id="1082933"/>
    <lineage>
        <taxon>Bacteria</taxon>
        <taxon>Pseudomonadati</taxon>
        <taxon>Pseudomonadota</taxon>
        <taxon>Alphaproteobacteria</taxon>
        <taxon>Hyphomicrobiales</taxon>
        <taxon>Phyllobacteriaceae</taxon>
        <taxon>Mesorhizobium</taxon>
    </lineage>
</organism>
<dbReference type="InterPro" id="IPR028087">
    <property type="entry name" value="Tad_N"/>
</dbReference>
<feature type="region of interest" description="Disordered" evidence="1">
    <location>
        <begin position="67"/>
        <end position="93"/>
    </location>
</feature>
<evidence type="ECO:0000313" key="4">
    <source>
        <dbReference type="Proteomes" id="UP000002949"/>
    </source>
</evidence>
<evidence type="ECO:0000259" key="2">
    <source>
        <dbReference type="Pfam" id="PF13400"/>
    </source>
</evidence>
<dbReference type="Pfam" id="PF13400">
    <property type="entry name" value="Tad"/>
    <property type="match status" value="1"/>
</dbReference>
<reference evidence="3 4" key="1">
    <citation type="journal article" date="2012" name="J. Bacteriol.">
        <title>Draft Genome Sequence of Plant Growth-Promoting Rhizobium Mesorhizobium amorphae, Isolated from Zinc-Lead Mine Tailings.</title>
        <authorList>
            <person name="Hao X."/>
            <person name="Lin Y."/>
            <person name="Johnstone L."/>
            <person name="Baltrus D.A."/>
            <person name="Miller S.J."/>
            <person name="Wei G."/>
            <person name="Rensing C."/>
        </authorList>
    </citation>
    <scope>NUCLEOTIDE SEQUENCE [LARGE SCALE GENOMIC DNA]</scope>
    <source>
        <strain evidence="3 4">CCNWGS0123</strain>
    </source>
</reference>
<protein>
    <recommendedName>
        <fullName evidence="2">Putative Flp pilus-assembly TadG-like N-terminal domain-containing protein</fullName>
    </recommendedName>
</protein>
<dbReference type="STRING" id="1082933.A6B35_15880"/>
<dbReference type="Proteomes" id="UP000002949">
    <property type="component" value="Unassembled WGS sequence"/>
</dbReference>
<name>G6YC20_9HYPH</name>
<proteinExistence type="predicted"/>
<accession>G6YC20</accession>
<evidence type="ECO:0000256" key="1">
    <source>
        <dbReference type="SAM" id="MobiDB-lite"/>
    </source>
</evidence>
<dbReference type="EMBL" id="AGSN01000124">
    <property type="protein sequence ID" value="EHH10694.1"/>
    <property type="molecule type" value="Genomic_DNA"/>
</dbReference>